<organism evidence="3 4">
    <name type="scientific">Isoptericola haloaureus</name>
    <dbReference type="NCBI Taxonomy" id="1542902"/>
    <lineage>
        <taxon>Bacteria</taxon>
        <taxon>Bacillati</taxon>
        <taxon>Actinomycetota</taxon>
        <taxon>Actinomycetes</taxon>
        <taxon>Micrococcales</taxon>
        <taxon>Promicromonosporaceae</taxon>
        <taxon>Isoptericola</taxon>
    </lineage>
</organism>
<dbReference type="Pfam" id="PF13560">
    <property type="entry name" value="HTH_31"/>
    <property type="match status" value="1"/>
</dbReference>
<evidence type="ECO:0000259" key="2">
    <source>
        <dbReference type="PROSITE" id="PS50943"/>
    </source>
</evidence>
<dbReference type="EMBL" id="JBAGLP010000117">
    <property type="protein sequence ID" value="MEG3615341.1"/>
    <property type="molecule type" value="Genomic_DNA"/>
</dbReference>
<dbReference type="InterPro" id="IPR001387">
    <property type="entry name" value="Cro/C1-type_HTH"/>
</dbReference>
<dbReference type="Gene3D" id="1.10.260.40">
    <property type="entry name" value="lambda repressor-like DNA-binding domains"/>
    <property type="match status" value="1"/>
</dbReference>
<dbReference type="InterPro" id="IPR010982">
    <property type="entry name" value="Lambda_DNA-bd_dom_sf"/>
</dbReference>
<evidence type="ECO:0000256" key="1">
    <source>
        <dbReference type="SAM" id="MobiDB-lite"/>
    </source>
</evidence>
<dbReference type="InterPro" id="IPR041413">
    <property type="entry name" value="MLTR_LBD"/>
</dbReference>
<dbReference type="Gene3D" id="3.30.450.180">
    <property type="match status" value="1"/>
</dbReference>
<proteinExistence type="predicted"/>
<name>A0ABU7Z793_9MICO</name>
<reference evidence="3" key="2">
    <citation type="submission" date="2024-02" db="EMBL/GenBank/DDBJ databases">
        <authorList>
            <person name="Prathaban M."/>
            <person name="Mythili R."/>
            <person name="Sharmila Devi N."/>
            <person name="Sobanaa M."/>
            <person name="Prathiviraj R."/>
            <person name="Selvin J."/>
        </authorList>
    </citation>
    <scope>NUCLEOTIDE SEQUENCE</scope>
    <source>
        <strain evidence="3">MP1014</strain>
    </source>
</reference>
<reference evidence="3" key="1">
    <citation type="journal article" date="2024" name="Antonie Van Leeuwenhoek">
        <title>Isoptericola haloaureus sp. nov., a dimorphic actinobacterium isolated from mangrove sediments of southeast India, implicating biosaline agricultural significance through nitrogen fixation and salt tolerance genes.</title>
        <authorList>
            <person name="Prathaban M."/>
            <person name="Prathiviraj R."/>
            <person name="Ravichandran M."/>
            <person name="Natarajan S.D."/>
            <person name="Sobanaa M."/>
            <person name="Hari Krishna Kumar S."/>
            <person name="Chandrasekar V."/>
            <person name="Selvin J."/>
        </authorList>
    </citation>
    <scope>NUCLEOTIDE SEQUENCE</scope>
    <source>
        <strain evidence="3">MP1014</strain>
    </source>
</reference>
<evidence type="ECO:0000313" key="4">
    <source>
        <dbReference type="Proteomes" id="UP001310387"/>
    </source>
</evidence>
<dbReference type="SMART" id="SM00530">
    <property type="entry name" value="HTH_XRE"/>
    <property type="match status" value="1"/>
</dbReference>
<feature type="domain" description="HTH cro/C1-type" evidence="2">
    <location>
        <begin position="36"/>
        <end position="83"/>
    </location>
</feature>
<dbReference type="Proteomes" id="UP001310387">
    <property type="component" value="Unassembled WGS sequence"/>
</dbReference>
<accession>A0ABU7Z793</accession>
<dbReference type="PANTHER" id="PTHR35010:SF2">
    <property type="entry name" value="BLL4672 PROTEIN"/>
    <property type="match status" value="1"/>
</dbReference>
<protein>
    <submittedName>
        <fullName evidence="3">Helix-turn-helix transcriptional regulator</fullName>
    </submittedName>
</protein>
<dbReference type="PROSITE" id="PS50943">
    <property type="entry name" value="HTH_CROC1"/>
    <property type="match status" value="1"/>
</dbReference>
<comment type="caution">
    <text evidence="3">The sequence shown here is derived from an EMBL/GenBank/DDBJ whole genome shotgun (WGS) entry which is preliminary data.</text>
</comment>
<feature type="region of interest" description="Disordered" evidence="1">
    <location>
        <begin position="277"/>
        <end position="296"/>
    </location>
</feature>
<keyword evidence="4" id="KW-1185">Reference proteome</keyword>
<dbReference type="Pfam" id="PF17765">
    <property type="entry name" value="MLTR_LBD"/>
    <property type="match status" value="1"/>
</dbReference>
<dbReference type="CDD" id="cd00093">
    <property type="entry name" value="HTH_XRE"/>
    <property type="match status" value="1"/>
</dbReference>
<dbReference type="PANTHER" id="PTHR35010">
    <property type="entry name" value="BLL4672 PROTEIN-RELATED"/>
    <property type="match status" value="1"/>
</dbReference>
<dbReference type="RefSeq" id="WP_332902000.1">
    <property type="nucleotide sequence ID" value="NZ_JBAGLP010000117.1"/>
</dbReference>
<evidence type="ECO:0000313" key="3">
    <source>
        <dbReference type="EMBL" id="MEG3615341.1"/>
    </source>
</evidence>
<dbReference type="SUPFAM" id="SSF47413">
    <property type="entry name" value="lambda repressor-like DNA-binding domains"/>
    <property type="match status" value="1"/>
</dbReference>
<sequence length="296" mass="32674">MSIKDDVREFLVSRRGNVTPRQAGLPDGGGERRVPGLRREEVAALAGVSLEYYTRLERGNIGGASESVLRAISEALRLDDVERAHLLDLARRAGAPRARRPEPRTEPEVSTSVQRVLDSMAVPAVVVDPRQNIVAANLLGRAMHAPHLEADRPNFARFIFLDPRAQDFYVDWALARSVNAAMLRRAAGRDPLDAELTALVGELSTRSPRFREDWARQDVHEHRTGRKVYRHPEVGELDVTYDVFELPGSPGLSVTSYTAEPGSPTAERFALLASLAASRTDRHRPGQPRPGVTATE</sequence>
<gene>
    <name evidence="3" type="ORF">V5O49_09435</name>
</gene>